<accession>A0A6N2TEX6</accession>
<feature type="domain" description="HTH arsR-type" evidence="4">
    <location>
        <begin position="1"/>
        <end position="93"/>
    </location>
</feature>
<dbReference type="Pfam" id="PF01022">
    <property type="entry name" value="HTH_5"/>
    <property type="match status" value="1"/>
</dbReference>
<evidence type="ECO:0000313" key="5">
    <source>
        <dbReference type="EMBL" id="VYT04158.1"/>
    </source>
</evidence>
<dbReference type="GO" id="GO:0003700">
    <property type="term" value="F:DNA-binding transcription factor activity"/>
    <property type="evidence" value="ECO:0007669"/>
    <property type="project" value="InterPro"/>
</dbReference>
<dbReference type="NCBIfam" id="NF033788">
    <property type="entry name" value="HTH_metalloreg"/>
    <property type="match status" value="1"/>
</dbReference>
<dbReference type="PANTHER" id="PTHR33154:SF28">
    <property type="entry name" value="HTH-TYPE TRANSCRIPTIONAL REGULATOR YGAV-RELATED"/>
    <property type="match status" value="1"/>
</dbReference>
<evidence type="ECO:0000256" key="2">
    <source>
        <dbReference type="ARBA" id="ARBA00023125"/>
    </source>
</evidence>
<dbReference type="Gene3D" id="1.10.10.10">
    <property type="entry name" value="Winged helix-like DNA-binding domain superfamily/Winged helix DNA-binding domain"/>
    <property type="match status" value="1"/>
</dbReference>
<dbReference type="InterPro" id="IPR036388">
    <property type="entry name" value="WH-like_DNA-bd_sf"/>
</dbReference>
<dbReference type="InterPro" id="IPR051081">
    <property type="entry name" value="HTH_MetalResp_TranReg"/>
</dbReference>
<sequence>MEMKARKIADLLKLLANEHRLLILCSLISGPLTVSEIHTFTPNITVSALSQHLNQLKTAGILESEKIGMNVVYRIQDERIIALIGAIKENYCN</sequence>
<dbReference type="AlphaFoldDB" id="A0A6N2TEX6"/>
<name>A0A6N2TEX6_9FIRM</name>
<dbReference type="PANTHER" id="PTHR33154">
    <property type="entry name" value="TRANSCRIPTIONAL REGULATOR, ARSR FAMILY"/>
    <property type="match status" value="1"/>
</dbReference>
<dbReference type="GO" id="GO:0003677">
    <property type="term" value="F:DNA binding"/>
    <property type="evidence" value="ECO:0007669"/>
    <property type="project" value="UniProtKB-KW"/>
</dbReference>
<dbReference type="CDD" id="cd00090">
    <property type="entry name" value="HTH_ARSR"/>
    <property type="match status" value="1"/>
</dbReference>
<dbReference type="InterPro" id="IPR036390">
    <property type="entry name" value="WH_DNA-bd_sf"/>
</dbReference>
<organism evidence="5">
    <name type="scientific">[Clostridium] nexile</name>
    <dbReference type="NCBI Taxonomy" id="29361"/>
    <lineage>
        <taxon>Bacteria</taxon>
        <taxon>Bacillati</taxon>
        <taxon>Bacillota</taxon>
        <taxon>Clostridia</taxon>
        <taxon>Lachnospirales</taxon>
        <taxon>Lachnospiraceae</taxon>
        <taxon>Tyzzerella</taxon>
    </lineage>
</organism>
<dbReference type="PRINTS" id="PR00778">
    <property type="entry name" value="HTHARSR"/>
</dbReference>
<dbReference type="SMART" id="SM00418">
    <property type="entry name" value="HTH_ARSR"/>
    <property type="match status" value="1"/>
</dbReference>
<evidence type="ECO:0000256" key="3">
    <source>
        <dbReference type="ARBA" id="ARBA00023163"/>
    </source>
</evidence>
<proteinExistence type="predicted"/>
<reference evidence="5" key="1">
    <citation type="submission" date="2019-11" db="EMBL/GenBank/DDBJ databases">
        <authorList>
            <person name="Feng L."/>
        </authorList>
    </citation>
    <scope>NUCLEOTIDE SEQUENCE</scope>
    <source>
        <strain evidence="5">CnexileLFYP112</strain>
    </source>
</reference>
<evidence type="ECO:0000256" key="1">
    <source>
        <dbReference type="ARBA" id="ARBA00023015"/>
    </source>
</evidence>
<dbReference type="PROSITE" id="PS50987">
    <property type="entry name" value="HTH_ARSR_2"/>
    <property type="match status" value="1"/>
</dbReference>
<dbReference type="SUPFAM" id="SSF46785">
    <property type="entry name" value="Winged helix' DNA-binding domain"/>
    <property type="match status" value="1"/>
</dbReference>
<dbReference type="InterPro" id="IPR011991">
    <property type="entry name" value="ArsR-like_HTH"/>
</dbReference>
<keyword evidence="3" id="KW-0804">Transcription</keyword>
<dbReference type="EMBL" id="CACRTG010000012">
    <property type="protein sequence ID" value="VYT04158.1"/>
    <property type="molecule type" value="Genomic_DNA"/>
</dbReference>
<keyword evidence="1" id="KW-0805">Transcription regulation</keyword>
<keyword evidence="2" id="KW-0238">DNA-binding</keyword>
<dbReference type="InterPro" id="IPR001845">
    <property type="entry name" value="HTH_ArsR_DNA-bd_dom"/>
</dbReference>
<gene>
    <name evidence="5" type="primary">ygaV</name>
    <name evidence="5" type="ORF">CNLFYP112_00332</name>
</gene>
<evidence type="ECO:0000259" key="4">
    <source>
        <dbReference type="PROSITE" id="PS50987"/>
    </source>
</evidence>
<protein>
    <submittedName>
        <fullName evidence="5">Putative HTH-type transcriptional regulator YgaV</fullName>
    </submittedName>
</protein>